<evidence type="ECO:0000256" key="3">
    <source>
        <dbReference type="ARBA" id="ARBA00022701"/>
    </source>
</evidence>
<dbReference type="InterPro" id="IPR000217">
    <property type="entry name" value="Tubulin"/>
</dbReference>
<dbReference type="GO" id="GO:0016787">
    <property type="term" value="F:hydrolase activity"/>
    <property type="evidence" value="ECO:0007669"/>
    <property type="project" value="UniProtKB-KW"/>
</dbReference>
<sequence length="64" mass="6951">MREIISLHIGQAGVQVGNACWELFCLEHGIGSGGRRVDQVNGGDFISSDSSFNAFFAETAQKQY</sequence>
<dbReference type="Gene3D" id="3.40.50.1440">
    <property type="entry name" value="Tubulin/FtsZ, GTPase domain"/>
    <property type="match status" value="1"/>
</dbReference>
<dbReference type="Proteomes" id="UP000028828">
    <property type="component" value="Unassembled WGS sequence"/>
</dbReference>
<proteinExistence type="inferred from homology"/>
<evidence type="ECO:0000256" key="6">
    <source>
        <dbReference type="ARBA" id="ARBA00023134"/>
    </source>
</evidence>
<dbReference type="GO" id="GO:0005200">
    <property type="term" value="F:structural constituent of cytoskeleton"/>
    <property type="evidence" value="ECO:0007669"/>
    <property type="project" value="InterPro"/>
</dbReference>
<evidence type="ECO:0000256" key="2">
    <source>
        <dbReference type="ARBA" id="ARBA00022490"/>
    </source>
</evidence>
<dbReference type="AlphaFoldDB" id="A0A086L329"/>
<comment type="similarity">
    <text evidence="1">Belongs to the tubulin family.</text>
</comment>
<keyword evidence="5" id="KW-0378">Hydrolase</keyword>
<dbReference type="PRINTS" id="PR01162">
    <property type="entry name" value="ALPHATUBULIN"/>
</dbReference>
<evidence type="ECO:0000313" key="10">
    <source>
        <dbReference type="Proteomes" id="UP000028828"/>
    </source>
</evidence>
<evidence type="ECO:0000256" key="4">
    <source>
        <dbReference type="ARBA" id="ARBA00022741"/>
    </source>
</evidence>
<keyword evidence="3" id="KW-0493">Microtubule</keyword>
<keyword evidence="6" id="KW-0342">GTP-binding</keyword>
<evidence type="ECO:0000259" key="8">
    <source>
        <dbReference type="Pfam" id="PF00091"/>
    </source>
</evidence>
<dbReference type="PROSITE" id="PS00228">
    <property type="entry name" value="TUBULIN_B_AUTOREG"/>
    <property type="match status" value="1"/>
</dbReference>
<dbReference type="InterPro" id="IPR013838">
    <property type="entry name" value="Beta-tubulin_BS"/>
</dbReference>
<accession>A0A086L329</accession>
<keyword evidence="4" id="KW-0547">Nucleotide-binding</keyword>
<dbReference type="InterPro" id="IPR003008">
    <property type="entry name" value="Tubulin_FtsZ_GTPase"/>
</dbReference>
<dbReference type="Pfam" id="PF00091">
    <property type="entry name" value="Tubulin"/>
    <property type="match status" value="1"/>
</dbReference>
<feature type="non-terminal residue" evidence="9">
    <location>
        <position position="64"/>
    </location>
</feature>
<name>A0A086L329_TOXGO</name>
<evidence type="ECO:0000256" key="7">
    <source>
        <dbReference type="ARBA" id="ARBA00049117"/>
    </source>
</evidence>
<dbReference type="GO" id="GO:0005525">
    <property type="term" value="F:GTP binding"/>
    <property type="evidence" value="ECO:0007669"/>
    <property type="project" value="UniProtKB-KW"/>
</dbReference>
<dbReference type="PRINTS" id="PR01161">
    <property type="entry name" value="TUBULIN"/>
</dbReference>
<dbReference type="VEuPathDB" id="ToxoDB:TGP89_231770A"/>
<dbReference type="GO" id="GO:0007017">
    <property type="term" value="P:microtubule-based process"/>
    <property type="evidence" value="ECO:0007669"/>
    <property type="project" value="InterPro"/>
</dbReference>
<dbReference type="EMBL" id="AEYI02000215">
    <property type="protein sequence ID" value="KFG51047.1"/>
    <property type="molecule type" value="Genomic_DNA"/>
</dbReference>
<evidence type="ECO:0000313" key="9">
    <source>
        <dbReference type="EMBL" id="KFG51047.1"/>
    </source>
</evidence>
<evidence type="ECO:0000256" key="5">
    <source>
        <dbReference type="ARBA" id="ARBA00022801"/>
    </source>
</evidence>
<comment type="catalytic activity">
    <reaction evidence="7">
        <text>GTP + H2O = GDP + phosphate + H(+)</text>
        <dbReference type="Rhea" id="RHEA:19669"/>
        <dbReference type="ChEBI" id="CHEBI:15377"/>
        <dbReference type="ChEBI" id="CHEBI:15378"/>
        <dbReference type="ChEBI" id="CHEBI:37565"/>
        <dbReference type="ChEBI" id="CHEBI:43474"/>
        <dbReference type="ChEBI" id="CHEBI:58189"/>
    </reaction>
    <physiologicalReaction direction="left-to-right" evidence="7">
        <dbReference type="Rhea" id="RHEA:19670"/>
    </physiologicalReaction>
</comment>
<feature type="domain" description="Tubulin/FtsZ GTPase" evidence="8">
    <location>
        <begin position="3"/>
        <end position="64"/>
    </location>
</feature>
<evidence type="ECO:0000256" key="1">
    <source>
        <dbReference type="ARBA" id="ARBA00009636"/>
    </source>
</evidence>
<dbReference type="InterPro" id="IPR002452">
    <property type="entry name" value="Alpha_tubulin"/>
</dbReference>
<dbReference type="SUPFAM" id="SSF52490">
    <property type="entry name" value="Tubulin nucleotide-binding domain-like"/>
    <property type="match status" value="1"/>
</dbReference>
<protein>
    <submittedName>
        <fullName evidence="9">Putative alpha-tubulin I</fullName>
    </submittedName>
</protein>
<reference evidence="9 10" key="1">
    <citation type="submission" date="2014-03" db="EMBL/GenBank/DDBJ databases">
        <authorList>
            <person name="Sibley D."/>
            <person name="Venepally P."/>
            <person name="Karamycheva S."/>
            <person name="Hadjithomas M."/>
            <person name="Khan A."/>
            <person name="Brunk B."/>
            <person name="Roos D."/>
            <person name="Caler E."/>
            <person name="Lorenzi H."/>
        </authorList>
    </citation>
    <scope>NUCLEOTIDE SEQUENCE [LARGE SCALE GENOMIC DNA]</scope>
    <source>
        <strain evidence="10">p89</strain>
    </source>
</reference>
<gene>
    <name evidence="9" type="ORF">TGP89_231770A</name>
</gene>
<dbReference type="InterPro" id="IPR036525">
    <property type="entry name" value="Tubulin/FtsZ_GTPase_sf"/>
</dbReference>
<keyword evidence="2" id="KW-0963">Cytoplasm</keyword>
<comment type="caution">
    <text evidence="9">The sequence shown here is derived from an EMBL/GenBank/DDBJ whole genome shotgun (WGS) entry which is preliminary data.</text>
</comment>
<dbReference type="GO" id="GO:0005874">
    <property type="term" value="C:microtubule"/>
    <property type="evidence" value="ECO:0007669"/>
    <property type="project" value="UniProtKB-KW"/>
</dbReference>
<organism evidence="9 10">
    <name type="scientific">Toxoplasma gondii p89</name>
    <dbReference type="NCBI Taxonomy" id="943119"/>
    <lineage>
        <taxon>Eukaryota</taxon>
        <taxon>Sar</taxon>
        <taxon>Alveolata</taxon>
        <taxon>Apicomplexa</taxon>
        <taxon>Conoidasida</taxon>
        <taxon>Coccidia</taxon>
        <taxon>Eucoccidiorida</taxon>
        <taxon>Eimeriorina</taxon>
        <taxon>Sarcocystidae</taxon>
        <taxon>Toxoplasma</taxon>
    </lineage>
</organism>